<sequence length="411" mass="47481">MNEKSIPVDRATIVAFAKVIANRKYNTYQLPASRRITFSEGWLTKVFKRIGVKSRHLFGEESSVDLTSNNIVEQLKKIEKLLEPYDPKDILNFDETGIYYEQQPTRTICQKPMSGTKKSKNRFTIELLTNYDRSYKGDLIIIGRKKTPKGTTKSLSYTEKLHRLNSSFAYAKRNVATLVDNASVHKLKEEFSNIKLVFLPANTTSRFQPLDAGNIANFKAKFRWHQYFRAANKHISGVSLDHAEGYRMDEIDILYFLADSWISVNPQTVQNCWDHTKILDFKFNDREKTIQNDSAIPTFELPLDDDLINRLNEIIPDLPGNQDSDGTSLVTRVEELDLYADESNLIVSQSDSVEFDHDDDCDNEEEREDLKAENVVKEVDVKEVRQKLRQAYETILYHTLATDDQDRTMLK</sequence>
<reference evidence="3" key="1">
    <citation type="submission" date="2013-05" db="EMBL/GenBank/DDBJ databases">
        <title>The Genome sequence of Mucor circinelloides f. circinelloides 1006PhL.</title>
        <authorList>
            <consortium name="The Broad Institute Genomics Platform"/>
            <person name="Cuomo C."/>
            <person name="Earl A."/>
            <person name="Findley K."/>
            <person name="Lee S.C."/>
            <person name="Walker B."/>
            <person name="Young S."/>
            <person name="Zeng Q."/>
            <person name="Gargeya S."/>
            <person name="Fitzgerald M."/>
            <person name="Haas B."/>
            <person name="Abouelleil A."/>
            <person name="Allen A.W."/>
            <person name="Alvarado L."/>
            <person name="Arachchi H.M."/>
            <person name="Berlin A.M."/>
            <person name="Chapman S.B."/>
            <person name="Gainer-Dewar J."/>
            <person name="Goldberg J."/>
            <person name="Griggs A."/>
            <person name="Gujja S."/>
            <person name="Hansen M."/>
            <person name="Howarth C."/>
            <person name="Imamovic A."/>
            <person name="Ireland A."/>
            <person name="Larimer J."/>
            <person name="McCowan C."/>
            <person name="Murphy C."/>
            <person name="Pearson M."/>
            <person name="Poon T.W."/>
            <person name="Priest M."/>
            <person name="Roberts A."/>
            <person name="Saif S."/>
            <person name="Shea T."/>
            <person name="Sisk P."/>
            <person name="Sykes S."/>
            <person name="Wortman J."/>
            <person name="Nusbaum C."/>
            <person name="Birren B."/>
        </authorList>
    </citation>
    <scope>NUCLEOTIDE SEQUENCE [LARGE SCALE GENOMIC DNA]</scope>
    <source>
        <strain evidence="3">1006PhL</strain>
    </source>
</reference>
<gene>
    <name evidence="2" type="ORF">HMPREF1544_07773</name>
</gene>
<dbReference type="OMA" id="QPTRTIC"/>
<dbReference type="InterPro" id="IPR004875">
    <property type="entry name" value="DDE_SF_endonuclease_dom"/>
</dbReference>
<dbReference type="InParanoid" id="S2JAH9"/>
<dbReference type="PANTHER" id="PTHR19303:SF73">
    <property type="entry name" value="PROTEIN PDC2"/>
    <property type="match status" value="1"/>
</dbReference>
<dbReference type="Proteomes" id="UP000014254">
    <property type="component" value="Unassembled WGS sequence"/>
</dbReference>
<evidence type="ECO:0000259" key="1">
    <source>
        <dbReference type="Pfam" id="PF03184"/>
    </source>
</evidence>
<evidence type="ECO:0000313" key="2">
    <source>
        <dbReference type="EMBL" id="EPB85402.1"/>
    </source>
</evidence>
<proteinExistence type="predicted"/>
<dbReference type="OrthoDB" id="2446582at2759"/>
<name>S2JAH9_MUCC1</name>
<dbReference type="GO" id="GO:0005634">
    <property type="term" value="C:nucleus"/>
    <property type="evidence" value="ECO:0007669"/>
    <property type="project" value="TreeGrafter"/>
</dbReference>
<organism evidence="2 3">
    <name type="scientific">Mucor circinelloides f. circinelloides (strain 1006PhL)</name>
    <name type="common">Mucormycosis agent</name>
    <name type="synonym">Calyptromyces circinelloides</name>
    <dbReference type="NCBI Taxonomy" id="1220926"/>
    <lineage>
        <taxon>Eukaryota</taxon>
        <taxon>Fungi</taxon>
        <taxon>Fungi incertae sedis</taxon>
        <taxon>Mucoromycota</taxon>
        <taxon>Mucoromycotina</taxon>
        <taxon>Mucoromycetes</taxon>
        <taxon>Mucorales</taxon>
        <taxon>Mucorineae</taxon>
        <taxon>Mucoraceae</taxon>
        <taxon>Mucor</taxon>
    </lineage>
</organism>
<protein>
    <recommendedName>
        <fullName evidence="1">DDE-1 domain-containing protein</fullName>
    </recommendedName>
</protein>
<dbReference type="AlphaFoldDB" id="S2JAH9"/>
<dbReference type="STRING" id="1220926.S2JAH9"/>
<dbReference type="Pfam" id="PF03184">
    <property type="entry name" value="DDE_1"/>
    <property type="match status" value="1"/>
</dbReference>
<dbReference type="PANTHER" id="PTHR19303">
    <property type="entry name" value="TRANSPOSON"/>
    <property type="match status" value="1"/>
</dbReference>
<evidence type="ECO:0000313" key="3">
    <source>
        <dbReference type="Proteomes" id="UP000014254"/>
    </source>
</evidence>
<dbReference type="FunCoup" id="S2JAH9">
    <property type="interactions" value="245"/>
</dbReference>
<dbReference type="VEuPathDB" id="FungiDB:HMPREF1544_07773"/>
<dbReference type="InterPro" id="IPR050863">
    <property type="entry name" value="CenT-Element_Derived"/>
</dbReference>
<keyword evidence="3" id="KW-1185">Reference proteome</keyword>
<dbReference type="EMBL" id="KE124012">
    <property type="protein sequence ID" value="EPB85402.1"/>
    <property type="molecule type" value="Genomic_DNA"/>
</dbReference>
<accession>S2JAH9</accession>
<dbReference type="GO" id="GO:0003677">
    <property type="term" value="F:DNA binding"/>
    <property type="evidence" value="ECO:0007669"/>
    <property type="project" value="TreeGrafter"/>
</dbReference>
<feature type="domain" description="DDE-1" evidence="1">
    <location>
        <begin position="170"/>
        <end position="273"/>
    </location>
</feature>
<dbReference type="eggNOG" id="KOG3105">
    <property type="taxonomic scope" value="Eukaryota"/>
</dbReference>